<reference evidence="2 3" key="1">
    <citation type="journal article" date="2020" name="Fungal Divers.">
        <title>Resolving the Mortierellaceae phylogeny through synthesis of multi-gene phylogenetics and phylogenomics.</title>
        <authorList>
            <person name="Vandepol N."/>
            <person name="Liber J."/>
            <person name="Desiro A."/>
            <person name="Na H."/>
            <person name="Kennedy M."/>
            <person name="Barry K."/>
            <person name="Grigoriev I.V."/>
            <person name="Miller A.N."/>
            <person name="O'Donnell K."/>
            <person name="Stajich J.E."/>
            <person name="Bonito G."/>
        </authorList>
    </citation>
    <scope>NUCLEOTIDE SEQUENCE [LARGE SCALE GENOMIC DNA]</scope>
    <source>
        <strain evidence="2 3">AD045</strain>
    </source>
</reference>
<dbReference type="PANTHER" id="PTHR10438:SF468">
    <property type="entry name" value="THIOREDOXIN-1-RELATED"/>
    <property type="match status" value="1"/>
</dbReference>
<accession>A0ABQ7JQC1</accession>
<feature type="domain" description="Thioredoxin" evidence="1">
    <location>
        <begin position="17"/>
        <end position="82"/>
    </location>
</feature>
<dbReference type="SUPFAM" id="SSF52833">
    <property type="entry name" value="Thioredoxin-like"/>
    <property type="match status" value="1"/>
</dbReference>
<gene>
    <name evidence="2" type="primary">TRX2</name>
    <name evidence="2" type="ORF">BGZ96_012735</name>
</gene>
<dbReference type="InterPro" id="IPR013766">
    <property type="entry name" value="Thioredoxin_domain"/>
</dbReference>
<evidence type="ECO:0000313" key="3">
    <source>
        <dbReference type="Proteomes" id="UP001194696"/>
    </source>
</evidence>
<dbReference type="Pfam" id="PF00085">
    <property type="entry name" value="Thioredoxin"/>
    <property type="match status" value="1"/>
</dbReference>
<dbReference type="CDD" id="cd02947">
    <property type="entry name" value="TRX_family"/>
    <property type="match status" value="1"/>
</dbReference>
<evidence type="ECO:0000259" key="1">
    <source>
        <dbReference type="Pfam" id="PF00085"/>
    </source>
</evidence>
<sequence>MVRDIKCASELWQLITSGRKVVVHFLKPHAEPCQRFTPKFDAFSKDHEEIEFVAVDIELLPDVARGVEIEAIPTVKGFHGGAMDDLEYLVERFD</sequence>
<comment type="caution">
    <text evidence="2">The sequence shown here is derived from an EMBL/GenBank/DDBJ whole genome shotgun (WGS) entry which is preliminary data.</text>
</comment>
<name>A0ABQ7JQC1_9FUNG</name>
<proteinExistence type="predicted"/>
<dbReference type="InterPro" id="IPR050620">
    <property type="entry name" value="Thioredoxin_H-type-like"/>
</dbReference>
<dbReference type="PANTHER" id="PTHR10438">
    <property type="entry name" value="THIOREDOXIN"/>
    <property type="match status" value="1"/>
</dbReference>
<protein>
    <submittedName>
        <fullName evidence="2">Cytoplasmic thioredoxin isoenzyme 2</fullName>
    </submittedName>
</protein>
<dbReference type="Proteomes" id="UP001194696">
    <property type="component" value="Unassembled WGS sequence"/>
</dbReference>
<evidence type="ECO:0000313" key="2">
    <source>
        <dbReference type="EMBL" id="KAG0282883.1"/>
    </source>
</evidence>
<organism evidence="2 3">
    <name type="scientific">Linnemannia gamsii</name>
    <dbReference type="NCBI Taxonomy" id="64522"/>
    <lineage>
        <taxon>Eukaryota</taxon>
        <taxon>Fungi</taxon>
        <taxon>Fungi incertae sedis</taxon>
        <taxon>Mucoromycota</taxon>
        <taxon>Mortierellomycotina</taxon>
        <taxon>Mortierellomycetes</taxon>
        <taxon>Mortierellales</taxon>
        <taxon>Mortierellaceae</taxon>
        <taxon>Linnemannia</taxon>
    </lineage>
</organism>
<dbReference type="EMBL" id="JAAAIM010000986">
    <property type="protein sequence ID" value="KAG0282883.1"/>
    <property type="molecule type" value="Genomic_DNA"/>
</dbReference>
<keyword evidence="3" id="KW-1185">Reference proteome</keyword>
<dbReference type="InterPro" id="IPR036249">
    <property type="entry name" value="Thioredoxin-like_sf"/>
</dbReference>
<dbReference type="Gene3D" id="3.40.30.10">
    <property type="entry name" value="Glutaredoxin"/>
    <property type="match status" value="1"/>
</dbReference>